<keyword evidence="2" id="KW-0479">Metal-binding</keyword>
<evidence type="ECO:0000256" key="3">
    <source>
        <dbReference type="ARBA" id="ARBA00022771"/>
    </source>
</evidence>
<dbReference type="Proteomes" id="UP000634136">
    <property type="component" value="Unassembled WGS sequence"/>
</dbReference>
<dbReference type="AlphaFoldDB" id="A0A834WXU4"/>
<sequence length="96" mass="10914">MVGLSIVLESQKGRIITTKTSPQVINKTTISKPSSSKIPTFLDQCFLCRSRLSPTKDIYMYSAEETRRSVARSAGASKYLWTKKKAFRRKTVLWLP</sequence>
<proteinExistence type="inferred from homology"/>
<dbReference type="InterPro" id="IPR007650">
    <property type="entry name" value="Zf-FLZ_dom"/>
</dbReference>
<dbReference type="Pfam" id="PF04570">
    <property type="entry name" value="zf-FLZ"/>
    <property type="match status" value="1"/>
</dbReference>
<keyword evidence="3" id="KW-0862">Zinc</keyword>
<comment type="caution">
    <text evidence="6">The sequence shown here is derived from an EMBL/GenBank/DDBJ whole genome shotgun (WGS) entry which is preliminary data.</text>
</comment>
<keyword evidence="7" id="KW-1185">Reference proteome</keyword>
<evidence type="ECO:0000313" key="7">
    <source>
        <dbReference type="Proteomes" id="UP000634136"/>
    </source>
</evidence>
<name>A0A834WXU4_9FABA</name>
<evidence type="ECO:0000256" key="2">
    <source>
        <dbReference type="ARBA" id="ARBA00022723"/>
    </source>
</evidence>
<comment type="similarity">
    <text evidence="1">Belongs to the FLZ family.</text>
</comment>
<evidence type="ECO:0000313" key="6">
    <source>
        <dbReference type="EMBL" id="KAF7834519.1"/>
    </source>
</evidence>
<dbReference type="PROSITE" id="PS51795">
    <property type="entry name" value="ZF_FLZ"/>
    <property type="match status" value="1"/>
</dbReference>
<evidence type="ECO:0000256" key="1">
    <source>
        <dbReference type="ARBA" id="ARBA00009374"/>
    </source>
</evidence>
<keyword evidence="3" id="KW-0863">Zinc-finger</keyword>
<dbReference type="GO" id="GO:0008270">
    <property type="term" value="F:zinc ion binding"/>
    <property type="evidence" value="ECO:0007669"/>
    <property type="project" value="UniProtKB-KW"/>
</dbReference>
<organism evidence="6 7">
    <name type="scientific">Senna tora</name>
    <dbReference type="NCBI Taxonomy" id="362788"/>
    <lineage>
        <taxon>Eukaryota</taxon>
        <taxon>Viridiplantae</taxon>
        <taxon>Streptophyta</taxon>
        <taxon>Embryophyta</taxon>
        <taxon>Tracheophyta</taxon>
        <taxon>Spermatophyta</taxon>
        <taxon>Magnoliopsida</taxon>
        <taxon>eudicotyledons</taxon>
        <taxon>Gunneridae</taxon>
        <taxon>Pentapetalae</taxon>
        <taxon>rosids</taxon>
        <taxon>fabids</taxon>
        <taxon>Fabales</taxon>
        <taxon>Fabaceae</taxon>
        <taxon>Caesalpinioideae</taxon>
        <taxon>Cassia clade</taxon>
        <taxon>Senna</taxon>
    </lineage>
</organism>
<protein>
    <submittedName>
        <fullName evidence="6">FCS-Like Zinc finger 15-like</fullName>
    </submittedName>
</protein>
<gene>
    <name evidence="6" type="ORF">G2W53_009378</name>
</gene>
<evidence type="ECO:0000259" key="5">
    <source>
        <dbReference type="PROSITE" id="PS51795"/>
    </source>
</evidence>
<dbReference type="OrthoDB" id="1926521at2759"/>
<feature type="domain" description="FLZ-type" evidence="5">
    <location>
        <begin position="40"/>
        <end position="96"/>
    </location>
</feature>
<evidence type="ECO:0000256" key="4">
    <source>
        <dbReference type="PROSITE-ProRule" id="PRU01131"/>
    </source>
</evidence>
<dbReference type="EMBL" id="JAAIUW010000004">
    <property type="protein sequence ID" value="KAF7834519.1"/>
    <property type="molecule type" value="Genomic_DNA"/>
</dbReference>
<reference evidence="6" key="1">
    <citation type="submission" date="2020-09" db="EMBL/GenBank/DDBJ databases">
        <title>Genome-Enabled Discovery of Anthraquinone Biosynthesis in Senna tora.</title>
        <authorList>
            <person name="Kang S.-H."/>
            <person name="Pandey R.P."/>
            <person name="Lee C.-M."/>
            <person name="Sim J.-S."/>
            <person name="Jeong J.-T."/>
            <person name="Choi B.-S."/>
            <person name="Jung M."/>
            <person name="Ginzburg D."/>
            <person name="Zhao K."/>
            <person name="Won S.Y."/>
            <person name="Oh T.-J."/>
            <person name="Yu Y."/>
            <person name="Kim N.-H."/>
            <person name="Lee O.R."/>
            <person name="Lee T.-H."/>
            <person name="Bashyal P."/>
            <person name="Kim T.-S."/>
            <person name="Lee W.-H."/>
            <person name="Kawkins C."/>
            <person name="Kim C.-K."/>
            <person name="Kim J.S."/>
            <person name="Ahn B.O."/>
            <person name="Rhee S.Y."/>
            <person name="Sohng J.K."/>
        </authorList>
    </citation>
    <scope>NUCLEOTIDE SEQUENCE</scope>
    <source>
        <tissue evidence="6">Leaf</tissue>
    </source>
</reference>
<accession>A0A834WXU4</accession>
<feature type="zinc finger region" description="FLZ-type" evidence="4">
    <location>
        <begin position="40"/>
        <end position="96"/>
    </location>
</feature>